<gene>
    <name evidence="1" type="ORF">Patl1_04824</name>
</gene>
<name>A0ACC1BUM7_9ROSI</name>
<keyword evidence="2" id="KW-1185">Reference proteome</keyword>
<sequence>MSSINKDNEECIDAMLFRNSHLFPMVFKAAIELDLFSIIAKAGPGAHISAAEVASQLPTNSPSAPSMLDRVLRFLASHSVITYSLRTLEDGRTEKLYGLTPASQLFVGNNDEDESLWSDLLALPYHPAVQQVSMRMKDAILEETGDLFKKVHGVTMFEYMRNDPTFNNVFNKSIAANSQITMKGILEVYRGYDGLASLVDVAGGTGKCLHMITSKYPYIKGINYDLPHDIIHNWNDENCIKILKNCHEALSTNGKLIIITAMLPEEPDSSKSSMFVSGADSIMFMLTSSGKERTTKELEALCKKAGFSNFQVACDFQGVRSVMEFYK</sequence>
<reference evidence="2" key="1">
    <citation type="journal article" date="2023" name="G3 (Bethesda)">
        <title>Genome assembly and association tests identify interacting loci associated with vigor, precocity, and sex in interspecific pistachio rootstocks.</title>
        <authorList>
            <person name="Palmer W."/>
            <person name="Jacygrad E."/>
            <person name="Sagayaradj S."/>
            <person name="Cavanaugh K."/>
            <person name="Han R."/>
            <person name="Bertier L."/>
            <person name="Beede B."/>
            <person name="Kafkas S."/>
            <person name="Golino D."/>
            <person name="Preece J."/>
            <person name="Michelmore R."/>
        </authorList>
    </citation>
    <scope>NUCLEOTIDE SEQUENCE [LARGE SCALE GENOMIC DNA]</scope>
</reference>
<evidence type="ECO:0000313" key="1">
    <source>
        <dbReference type="EMBL" id="KAJ0102642.1"/>
    </source>
</evidence>
<organism evidence="1 2">
    <name type="scientific">Pistacia atlantica</name>
    <dbReference type="NCBI Taxonomy" id="434234"/>
    <lineage>
        <taxon>Eukaryota</taxon>
        <taxon>Viridiplantae</taxon>
        <taxon>Streptophyta</taxon>
        <taxon>Embryophyta</taxon>
        <taxon>Tracheophyta</taxon>
        <taxon>Spermatophyta</taxon>
        <taxon>Magnoliopsida</taxon>
        <taxon>eudicotyledons</taxon>
        <taxon>Gunneridae</taxon>
        <taxon>Pentapetalae</taxon>
        <taxon>rosids</taxon>
        <taxon>malvids</taxon>
        <taxon>Sapindales</taxon>
        <taxon>Anacardiaceae</taxon>
        <taxon>Pistacia</taxon>
    </lineage>
</organism>
<accession>A0ACC1BUM7</accession>
<proteinExistence type="predicted"/>
<evidence type="ECO:0000313" key="2">
    <source>
        <dbReference type="Proteomes" id="UP001164250"/>
    </source>
</evidence>
<dbReference type="EMBL" id="CM047899">
    <property type="protein sequence ID" value="KAJ0102642.1"/>
    <property type="molecule type" value="Genomic_DNA"/>
</dbReference>
<dbReference type="Proteomes" id="UP001164250">
    <property type="component" value="Chromosome 3"/>
</dbReference>
<protein>
    <submittedName>
        <fullName evidence="1">Uncharacterized protein</fullName>
    </submittedName>
</protein>
<comment type="caution">
    <text evidence="1">The sequence shown here is derived from an EMBL/GenBank/DDBJ whole genome shotgun (WGS) entry which is preliminary data.</text>
</comment>